<dbReference type="Proteomes" id="UP000535838">
    <property type="component" value="Unassembled WGS sequence"/>
</dbReference>
<protein>
    <submittedName>
        <fullName evidence="2">DUF2634 domain-containing protein</fullName>
    </submittedName>
</protein>
<gene>
    <name evidence="2" type="ORF">H7B67_05560</name>
</gene>
<evidence type="ECO:0000313" key="2">
    <source>
        <dbReference type="EMBL" id="MBB6633566.1"/>
    </source>
</evidence>
<dbReference type="RefSeq" id="WP_185118804.1">
    <property type="nucleotide sequence ID" value="NZ_JACJVQ010000005.1"/>
</dbReference>
<organism evidence="2 3">
    <name type="scientific">Cohnella thailandensis</name>
    <dbReference type="NCBI Taxonomy" id="557557"/>
    <lineage>
        <taxon>Bacteria</taxon>
        <taxon>Bacillati</taxon>
        <taxon>Bacillota</taxon>
        <taxon>Bacilli</taxon>
        <taxon>Bacillales</taxon>
        <taxon>Paenibacillaceae</taxon>
        <taxon>Cohnella</taxon>
    </lineage>
</organism>
<evidence type="ECO:0000313" key="3">
    <source>
        <dbReference type="Proteomes" id="UP000535838"/>
    </source>
</evidence>
<dbReference type="InterPro" id="IPR020288">
    <property type="entry name" value="Sheath_initiator"/>
</dbReference>
<evidence type="ECO:0000256" key="1">
    <source>
        <dbReference type="SAM" id="MobiDB-lite"/>
    </source>
</evidence>
<dbReference type="Gene3D" id="3.10.450.40">
    <property type="match status" value="1"/>
</dbReference>
<keyword evidence="3" id="KW-1185">Reference proteome</keyword>
<accession>A0A841SSK0</accession>
<dbReference type="AlphaFoldDB" id="A0A841SSK0"/>
<dbReference type="EMBL" id="JACJVQ010000005">
    <property type="protein sequence ID" value="MBB6633566.1"/>
    <property type="molecule type" value="Genomic_DNA"/>
</dbReference>
<name>A0A841SSK0_9BACL</name>
<proteinExistence type="predicted"/>
<dbReference type="Pfam" id="PF10934">
    <property type="entry name" value="Sheath_initiator"/>
    <property type="match status" value="1"/>
</dbReference>
<feature type="region of interest" description="Disordered" evidence="1">
    <location>
        <begin position="1"/>
        <end position="21"/>
    </location>
</feature>
<dbReference type="SUPFAM" id="SSF160719">
    <property type="entry name" value="gpW/gp25-like"/>
    <property type="match status" value="1"/>
</dbReference>
<reference evidence="2 3" key="1">
    <citation type="submission" date="2020-08" db="EMBL/GenBank/DDBJ databases">
        <title>Cohnella phylogeny.</title>
        <authorList>
            <person name="Dunlap C."/>
        </authorList>
    </citation>
    <scope>NUCLEOTIDE SEQUENCE [LARGE SCALE GENOMIC DNA]</scope>
    <source>
        <strain evidence="2 3">DSM 25241</strain>
    </source>
</reference>
<sequence>MIPTGGQIGSDQLQELRPPSKTYRLDLDKQRARGTIDGIDAVRQAVLKILSTQRYDYMIYSADYGSEATRLLGGSPGVVRSELGRRIKEALLQDDRIREITDMSITDSGDGALATFTVVTDQGSFKEGVMVNV</sequence>
<comment type="caution">
    <text evidence="2">The sequence shown here is derived from an EMBL/GenBank/DDBJ whole genome shotgun (WGS) entry which is preliminary data.</text>
</comment>